<dbReference type="InterPro" id="IPR001810">
    <property type="entry name" value="F-box_dom"/>
</dbReference>
<dbReference type="SUPFAM" id="SSF81383">
    <property type="entry name" value="F-box domain"/>
    <property type="match status" value="1"/>
</dbReference>
<dbReference type="Proteomes" id="UP000504618">
    <property type="component" value="Unplaced"/>
</dbReference>
<keyword evidence="2" id="KW-1185">Reference proteome</keyword>
<dbReference type="AlphaFoldDB" id="A0A6J1RKU9"/>
<accession>A0A6J1RKU9</accession>
<sequence length="447" mass="51678">MSAKRRRVSSRCRQSARGHKGCTLDILPPEILSIILKMLPLHDVACIVRLVSRRCRDIAATVLNSEFLVAGTKLETAIKRTENLMNSVKTDMELLECNKIFNALELIRSQYRMLKAVTWRYTHPRFPSFSASNLVDIPLLILFTLKRSRSLPVSCFYGGKVLDNLNCLLQTILNPCKESRVFSYIDLQIFTRSCENFMDHFEKVTERRINESALVSGCKIVDVLDCLEEGRQVLSFRVSSRTGNPMVSMHLKYVLRRAWFTCLRVPDAKNECLWRDKQRYMYLRLRRLVNSYNKHLFHKLHYERKLGLRVTAPSRRLPPASMYSGYGEYGGQFFYYGNMSKYAYESRFKHTRASNAGNTGEVFEEETNMPPCFVLIIGVQLRCSPELAPLAARTNLKNDNLDGCDTNLHQELYLKLSTKCVVSKTNRLPDTLTWEVRGPRKNRSQCH</sequence>
<dbReference type="OrthoDB" id="6077919at2759"/>
<proteinExistence type="predicted"/>
<organism evidence="2 3">
    <name type="scientific">Temnothorax curvispinosus</name>
    <dbReference type="NCBI Taxonomy" id="300111"/>
    <lineage>
        <taxon>Eukaryota</taxon>
        <taxon>Metazoa</taxon>
        <taxon>Ecdysozoa</taxon>
        <taxon>Arthropoda</taxon>
        <taxon>Hexapoda</taxon>
        <taxon>Insecta</taxon>
        <taxon>Pterygota</taxon>
        <taxon>Neoptera</taxon>
        <taxon>Endopterygota</taxon>
        <taxon>Hymenoptera</taxon>
        <taxon>Apocrita</taxon>
        <taxon>Aculeata</taxon>
        <taxon>Formicoidea</taxon>
        <taxon>Formicidae</taxon>
        <taxon>Myrmicinae</taxon>
        <taxon>Temnothorax</taxon>
    </lineage>
</organism>
<feature type="domain" description="F-box" evidence="1">
    <location>
        <begin position="21"/>
        <end position="70"/>
    </location>
</feature>
<dbReference type="InterPro" id="IPR036047">
    <property type="entry name" value="F-box-like_dom_sf"/>
</dbReference>
<dbReference type="GeneID" id="112468133"/>
<dbReference type="PROSITE" id="PS50181">
    <property type="entry name" value="FBOX"/>
    <property type="match status" value="1"/>
</dbReference>
<evidence type="ECO:0000313" key="2">
    <source>
        <dbReference type="Proteomes" id="UP000504618"/>
    </source>
</evidence>
<dbReference type="Pfam" id="PF00646">
    <property type="entry name" value="F-box"/>
    <property type="match status" value="1"/>
</dbReference>
<evidence type="ECO:0000259" key="1">
    <source>
        <dbReference type="PROSITE" id="PS50181"/>
    </source>
</evidence>
<evidence type="ECO:0000313" key="3">
    <source>
        <dbReference type="RefSeq" id="XP_024893301.1"/>
    </source>
</evidence>
<name>A0A6J1RKU9_9HYME</name>
<dbReference type="RefSeq" id="XP_024893301.1">
    <property type="nucleotide sequence ID" value="XM_025037533.1"/>
</dbReference>
<protein>
    <submittedName>
        <fullName evidence="3">Uncharacterized protein LOC112468133</fullName>
    </submittedName>
</protein>
<gene>
    <name evidence="3" type="primary">LOC112468133</name>
</gene>
<reference evidence="3" key="1">
    <citation type="submission" date="2025-08" db="UniProtKB">
        <authorList>
            <consortium name="RefSeq"/>
        </authorList>
    </citation>
    <scope>IDENTIFICATION</scope>
    <source>
        <tissue evidence="3">Whole body</tissue>
    </source>
</reference>